<dbReference type="CDD" id="cd00433">
    <property type="entry name" value="Peptidase_M17"/>
    <property type="match status" value="1"/>
</dbReference>
<name>A0A1W1EF82_9ZZZZ</name>
<dbReference type="EMBL" id="FPKX01000059">
    <property type="protein sequence ID" value="SFZ98717.1"/>
    <property type="molecule type" value="Genomic_DNA"/>
</dbReference>
<dbReference type="Pfam" id="PF00883">
    <property type="entry name" value="Peptidase_M17"/>
    <property type="match status" value="1"/>
</dbReference>
<dbReference type="GO" id="GO:0005737">
    <property type="term" value="C:cytoplasm"/>
    <property type="evidence" value="ECO:0007669"/>
    <property type="project" value="InterPro"/>
</dbReference>
<dbReference type="Gene3D" id="3.40.630.10">
    <property type="entry name" value="Zn peptidases"/>
    <property type="match status" value="1"/>
</dbReference>
<organism evidence="8">
    <name type="scientific">hydrothermal vent metagenome</name>
    <dbReference type="NCBI Taxonomy" id="652676"/>
    <lineage>
        <taxon>unclassified sequences</taxon>
        <taxon>metagenomes</taxon>
        <taxon>ecological metagenomes</taxon>
    </lineage>
</organism>
<comment type="similarity">
    <text evidence="2">Belongs to the peptidase M17 family.</text>
</comment>
<evidence type="ECO:0000256" key="2">
    <source>
        <dbReference type="ARBA" id="ARBA00009528"/>
    </source>
</evidence>
<dbReference type="HAMAP" id="MF_00181">
    <property type="entry name" value="Cytosol_peptidase_M17"/>
    <property type="match status" value="1"/>
</dbReference>
<dbReference type="Gene3D" id="3.40.220.10">
    <property type="entry name" value="Leucine Aminopeptidase, subunit E, domain 1"/>
    <property type="match status" value="1"/>
</dbReference>
<dbReference type="Pfam" id="PF02789">
    <property type="entry name" value="Peptidase_M17_N"/>
    <property type="match status" value="1"/>
</dbReference>
<dbReference type="NCBIfam" id="NF002081">
    <property type="entry name" value="PRK00913.3-3"/>
    <property type="match status" value="1"/>
</dbReference>
<feature type="domain" description="Cytosol aminopeptidase" evidence="7">
    <location>
        <begin position="328"/>
        <end position="335"/>
    </location>
</feature>
<evidence type="ECO:0000256" key="1">
    <source>
        <dbReference type="ARBA" id="ARBA00000135"/>
    </source>
</evidence>
<keyword evidence="4 8" id="KW-0031">Aminopeptidase</keyword>
<dbReference type="InterPro" id="IPR043472">
    <property type="entry name" value="Macro_dom-like"/>
</dbReference>
<dbReference type="PANTHER" id="PTHR11963:SF23">
    <property type="entry name" value="CYTOSOL AMINOPEPTIDASE"/>
    <property type="match status" value="1"/>
</dbReference>
<accession>A0A1W1EF82</accession>
<dbReference type="PROSITE" id="PS00631">
    <property type="entry name" value="CYTOSOL_AP"/>
    <property type="match status" value="1"/>
</dbReference>
<evidence type="ECO:0000256" key="3">
    <source>
        <dbReference type="ARBA" id="ARBA00012565"/>
    </source>
</evidence>
<proteinExistence type="inferred from homology"/>
<dbReference type="InterPro" id="IPR008283">
    <property type="entry name" value="Peptidase_M17_N"/>
</dbReference>
<dbReference type="AlphaFoldDB" id="A0A1W1EF82"/>
<comment type="catalytic activity">
    <reaction evidence="1">
        <text>Release of an N-terminal amino acid, Xaa-|-Yaa-, in which Xaa is preferably Leu, but may be other amino acids including Pro although not Arg or Lys, and Yaa may be Pro. Amino acid amides and methyl esters are also readily hydrolyzed, but rates on arylamides are exceedingly low.</text>
        <dbReference type="EC" id="3.4.11.1"/>
    </reaction>
</comment>
<dbReference type="GO" id="GO:0030145">
    <property type="term" value="F:manganese ion binding"/>
    <property type="evidence" value="ECO:0007669"/>
    <property type="project" value="InterPro"/>
</dbReference>
<keyword evidence="6 8" id="KW-0378">Hydrolase</keyword>
<gene>
    <name evidence="8" type="ORF">MNB_SV-5-380</name>
</gene>
<evidence type="ECO:0000256" key="4">
    <source>
        <dbReference type="ARBA" id="ARBA00022438"/>
    </source>
</evidence>
<dbReference type="GO" id="GO:0006508">
    <property type="term" value="P:proteolysis"/>
    <property type="evidence" value="ECO:0007669"/>
    <property type="project" value="UniProtKB-KW"/>
</dbReference>
<protein>
    <recommendedName>
        <fullName evidence="3">leucyl aminopeptidase</fullName>
        <ecNumber evidence="3">3.4.11.1</ecNumber>
    </recommendedName>
</protein>
<dbReference type="InterPro" id="IPR023042">
    <property type="entry name" value="Peptidase_M17_leu_NH2_pept"/>
</dbReference>
<dbReference type="InterPro" id="IPR000819">
    <property type="entry name" value="Peptidase_M17_C"/>
</dbReference>
<evidence type="ECO:0000256" key="5">
    <source>
        <dbReference type="ARBA" id="ARBA00022670"/>
    </source>
</evidence>
<evidence type="ECO:0000256" key="6">
    <source>
        <dbReference type="ARBA" id="ARBA00022801"/>
    </source>
</evidence>
<dbReference type="EC" id="3.4.11.1" evidence="3"/>
<reference evidence="8" key="1">
    <citation type="submission" date="2016-10" db="EMBL/GenBank/DDBJ databases">
        <authorList>
            <person name="de Groot N.N."/>
        </authorList>
    </citation>
    <scope>NUCLEOTIDE SEQUENCE</scope>
</reference>
<sequence>MNFNITTDKIEDIKSDLEIVIVIDGKLKHKFVQDKKLLTKAGFKGSQDEVCLLLENNRLYVGADTLKGVSIRSAVATAMRSLLGKSYKSIKIATYLSHPRCTASLRATVEGIVLGAYTFTNYKSTKIKNKIKSVKISTEGYEDNYEATLETMAKSVHNGEIAANATNFTRDIVNTTPDDCYPETMANIAEDIAKNSKLKCKILKPKELKEEKMETLLAVARASRHKPRVIHLAHKPKNAKTVITLVGKGLTYDSGGLSLKPADYMVTMKSDKSGGSAVLGIMKAISEMDLPIEVHGFVGAVENMIGGDAYKPDDVLTAKNGKTIEVRNTDAEGRLVLADTLCYAQQEVKADYIFDFATLTGACVVGVGNYTSGVMGNSEETKELVVKMATQAGELASTLDFNRYLQKTIKSEIADVCNISNTRYGGAITAGQFLAEFIDDDHKDKWAHIDIAGPAFVEHAWGENPHGASGAGVRMMLRLIEKIAKQDTNKLEN</sequence>
<dbReference type="InterPro" id="IPR011356">
    <property type="entry name" value="Leucine_aapep/pepB"/>
</dbReference>
<dbReference type="SUPFAM" id="SSF53187">
    <property type="entry name" value="Zn-dependent exopeptidases"/>
    <property type="match status" value="1"/>
</dbReference>
<dbReference type="GO" id="GO:0070006">
    <property type="term" value="F:metalloaminopeptidase activity"/>
    <property type="evidence" value="ECO:0007669"/>
    <property type="project" value="InterPro"/>
</dbReference>
<keyword evidence="5" id="KW-0645">Protease</keyword>
<evidence type="ECO:0000259" key="7">
    <source>
        <dbReference type="PROSITE" id="PS00631"/>
    </source>
</evidence>
<evidence type="ECO:0000313" key="8">
    <source>
        <dbReference type="EMBL" id="SFZ98717.1"/>
    </source>
</evidence>
<dbReference type="SUPFAM" id="SSF52949">
    <property type="entry name" value="Macro domain-like"/>
    <property type="match status" value="1"/>
</dbReference>
<dbReference type="PANTHER" id="PTHR11963">
    <property type="entry name" value="LEUCINE AMINOPEPTIDASE-RELATED"/>
    <property type="match status" value="1"/>
</dbReference>
<dbReference type="PRINTS" id="PR00481">
    <property type="entry name" value="LAMNOPPTDASE"/>
</dbReference>
<dbReference type="NCBIfam" id="NF002073">
    <property type="entry name" value="PRK00913.1-2"/>
    <property type="match status" value="1"/>
</dbReference>